<evidence type="ECO:0000259" key="6">
    <source>
        <dbReference type="PROSITE" id="PS50110"/>
    </source>
</evidence>
<sequence>MNVLPSKLPSIQKLMNTFEWKHTTLGEQKNWPSTLHTTISLLMNSSLPMILFWGEKYITFYNEAYIPFIDFKHPALLGRPLLEVWPEQNKNFNKIIKLVYQGESFSYTFQQQHAKNSSSHPLQKITITFNPVHNEYNKISGILGIITNITDHKKPETESIEHLIGGIAHDFNTLLGGIIGNLELMELRIQQKKLEKLPTYINAAQQAASQASVITNQLLSFSRRQTLIPHVTNPNHIIQILTDVFQNILHKNSDKTIFLDFSLSQDIWPVFCDPEQFKTALINIFTNACEAIQSLTGRINISSKNLSIDHTLANQLSIKPDDYVKISIKDNGKGIKPEYIDRVTDPFFTTKPLGKRAGLGLSMAYGFTRQSRGYLKLHSRYMEGTIIDLYLPRYRRPLVVENFFTNDTRQLCYKTLIISQDYHLRTLLGEAFEDLGYTATMVKTYPEATTLLNNSSNFDFITIDTRILQQFNNQNIISTLHNNYPDLLILFITGYEKNFVNLSDFTDEKNFIIRQPITYSLLADQIETIKKIREKNFPY</sequence>
<dbReference type="PROSITE" id="PS50109">
    <property type="entry name" value="HIS_KIN"/>
    <property type="match status" value="1"/>
</dbReference>
<dbReference type="Pfam" id="PF02518">
    <property type="entry name" value="HATPase_c"/>
    <property type="match status" value="1"/>
</dbReference>
<dbReference type="SMART" id="SM00387">
    <property type="entry name" value="HATPase_c"/>
    <property type="match status" value="1"/>
</dbReference>
<keyword evidence="8" id="KW-1185">Reference proteome</keyword>
<proteinExistence type="predicted"/>
<dbReference type="SUPFAM" id="SSF55874">
    <property type="entry name" value="ATPase domain of HSP90 chaperone/DNA topoisomerase II/histidine kinase"/>
    <property type="match status" value="1"/>
</dbReference>
<dbReference type="CDD" id="cd00082">
    <property type="entry name" value="HisKA"/>
    <property type="match status" value="1"/>
</dbReference>
<dbReference type="InterPro" id="IPR035965">
    <property type="entry name" value="PAS-like_dom_sf"/>
</dbReference>
<dbReference type="Gene3D" id="3.30.450.20">
    <property type="entry name" value="PAS domain"/>
    <property type="match status" value="1"/>
</dbReference>
<feature type="modified residue" description="4-aspartylphosphate" evidence="4">
    <location>
        <position position="464"/>
    </location>
</feature>
<feature type="domain" description="Response regulatory" evidence="6">
    <location>
        <begin position="414"/>
        <end position="530"/>
    </location>
</feature>
<dbReference type="InterPro" id="IPR004358">
    <property type="entry name" value="Sig_transdc_His_kin-like_C"/>
</dbReference>
<comment type="caution">
    <text evidence="7">The sequence shown here is derived from an EMBL/GenBank/DDBJ whole genome shotgun (WGS) entry which is preliminary data.</text>
</comment>
<dbReference type="Proteomes" id="UP000247565">
    <property type="component" value="Unassembled WGS sequence"/>
</dbReference>
<dbReference type="OrthoDB" id="9796100at2"/>
<organism evidence="7 8">
    <name type="scientific">Commensalibacter melissae</name>
    <dbReference type="NCBI Taxonomy" id="2070537"/>
    <lineage>
        <taxon>Bacteria</taxon>
        <taxon>Pseudomonadati</taxon>
        <taxon>Pseudomonadota</taxon>
        <taxon>Alphaproteobacteria</taxon>
        <taxon>Acetobacterales</taxon>
        <taxon>Acetobacteraceae</taxon>
    </lineage>
</organism>
<dbReference type="InterPro" id="IPR005467">
    <property type="entry name" value="His_kinase_dom"/>
</dbReference>
<dbReference type="PANTHER" id="PTHR43065">
    <property type="entry name" value="SENSOR HISTIDINE KINASE"/>
    <property type="match status" value="1"/>
</dbReference>
<evidence type="ECO:0000256" key="4">
    <source>
        <dbReference type="PROSITE-ProRule" id="PRU00169"/>
    </source>
</evidence>
<gene>
    <name evidence="7" type="ORF">DK869_05785</name>
</gene>
<dbReference type="EMBL" id="QGLT01000003">
    <property type="protein sequence ID" value="PXZ00148.1"/>
    <property type="molecule type" value="Genomic_DNA"/>
</dbReference>
<dbReference type="AlphaFoldDB" id="A0A318N5Q9"/>
<dbReference type="Gene3D" id="1.10.287.130">
    <property type="match status" value="1"/>
</dbReference>
<dbReference type="InterPro" id="IPR003594">
    <property type="entry name" value="HATPase_dom"/>
</dbReference>
<dbReference type="PRINTS" id="PR00344">
    <property type="entry name" value="BCTRLSENSOR"/>
</dbReference>
<dbReference type="InterPro" id="IPR036890">
    <property type="entry name" value="HATPase_C_sf"/>
</dbReference>
<evidence type="ECO:0000259" key="5">
    <source>
        <dbReference type="PROSITE" id="PS50109"/>
    </source>
</evidence>
<dbReference type="Gene3D" id="3.30.565.10">
    <property type="entry name" value="Histidine kinase-like ATPase, C-terminal domain"/>
    <property type="match status" value="1"/>
</dbReference>
<dbReference type="EC" id="2.7.13.3" evidence="2"/>
<name>A0A318N5Q9_9PROT</name>
<evidence type="ECO:0000313" key="7">
    <source>
        <dbReference type="EMBL" id="PXZ00148.1"/>
    </source>
</evidence>
<dbReference type="InterPro" id="IPR036097">
    <property type="entry name" value="HisK_dim/P_sf"/>
</dbReference>
<keyword evidence="3 4" id="KW-0597">Phosphoprotein</keyword>
<dbReference type="Pfam" id="PF00512">
    <property type="entry name" value="HisKA"/>
    <property type="match status" value="1"/>
</dbReference>
<dbReference type="CDD" id="cd00130">
    <property type="entry name" value="PAS"/>
    <property type="match status" value="1"/>
</dbReference>
<dbReference type="InterPro" id="IPR003661">
    <property type="entry name" value="HisK_dim/P_dom"/>
</dbReference>
<evidence type="ECO:0000313" key="8">
    <source>
        <dbReference type="Proteomes" id="UP000247565"/>
    </source>
</evidence>
<reference evidence="7 8" key="1">
    <citation type="submission" date="2018-05" db="EMBL/GenBank/DDBJ databases">
        <title>Reference genomes for bee gut microbiota database.</title>
        <authorList>
            <person name="Ellegaard K.M."/>
        </authorList>
    </citation>
    <scope>NUCLEOTIDE SEQUENCE [LARGE SCALE GENOMIC DNA]</scope>
    <source>
        <strain evidence="7 8">ESL0284</strain>
    </source>
</reference>
<feature type="domain" description="Histidine kinase" evidence="5">
    <location>
        <begin position="166"/>
        <end position="395"/>
    </location>
</feature>
<dbReference type="InterPro" id="IPR000014">
    <property type="entry name" value="PAS"/>
</dbReference>
<dbReference type="Gene3D" id="3.40.50.2300">
    <property type="match status" value="1"/>
</dbReference>
<accession>A0A318N5Q9</accession>
<dbReference type="PROSITE" id="PS50110">
    <property type="entry name" value="RESPONSE_REGULATORY"/>
    <property type="match status" value="1"/>
</dbReference>
<dbReference type="InterPro" id="IPR011006">
    <property type="entry name" value="CheY-like_superfamily"/>
</dbReference>
<evidence type="ECO:0000256" key="3">
    <source>
        <dbReference type="ARBA" id="ARBA00022553"/>
    </source>
</evidence>
<dbReference type="GO" id="GO:0000155">
    <property type="term" value="F:phosphorelay sensor kinase activity"/>
    <property type="evidence" value="ECO:0007669"/>
    <property type="project" value="InterPro"/>
</dbReference>
<comment type="catalytic activity">
    <reaction evidence="1">
        <text>ATP + protein L-histidine = ADP + protein N-phospho-L-histidine.</text>
        <dbReference type="EC" id="2.7.13.3"/>
    </reaction>
</comment>
<dbReference type="SMART" id="SM00388">
    <property type="entry name" value="HisKA"/>
    <property type="match status" value="1"/>
</dbReference>
<dbReference type="RefSeq" id="WP_110439071.1">
    <property type="nucleotide sequence ID" value="NZ_CP046393.1"/>
</dbReference>
<dbReference type="InterPro" id="IPR001789">
    <property type="entry name" value="Sig_transdc_resp-reg_receiver"/>
</dbReference>
<dbReference type="SUPFAM" id="SSF47384">
    <property type="entry name" value="Homodimeric domain of signal transducing histidine kinase"/>
    <property type="match status" value="1"/>
</dbReference>
<evidence type="ECO:0000256" key="2">
    <source>
        <dbReference type="ARBA" id="ARBA00012438"/>
    </source>
</evidence>
<dbReference type="PANTHER" id="PTHR43065:SF42">
    <property type="entry name" value="TWO-COMPONENT SENSOR PPRA"/>
    <property type="match status" value="1"/>
</dbReference>
<evidence type="ECO:0000256" key="1">
    <source>
        <dbReference type="ARBA" id="ARBA00000085"/>
    </source>
</evidence>
<dbReference type="SUPFAM" id="SSF52172">
    <property type="entry name" value="CheY-like"/>
    <property type="match status" value="1"/>
</dbReference>
<dbReference type="SUPFAM" id="SSF55785">
    <property type="entry name" value="PYP-like sensor domain (PAS domain)"/>
    <property type="match status" value="1"/>
</dbReference>
<protein>
    <recommendedName>
        <fullName evidence="2">histidine kinase</fullName>
        <ecNumber evidence="2">2.7.13.3</ecNumber>
    </recommendedName>
</protein>